<dbReference type="PROSITE" id="PS00284">
    <property type="entry name" value="SERPIN"/>
    <property type="match status" value="1"/>
</dbReference>
<dbReference type="GO" id="GO:0004867">
    <property type="term" value="F:serine-type endopeptidase inhibitor activity"/>
    <property type="evidence" value="ECO:0007669"/>
    <property type="project" value="UniProtKB-KW"/>
</dbReference>
<keyword evidence="7" id="KW-1185">Reference proteome</keyword>
<organism evidence="6 7">
    <name type="scientific">Trichonephila clavata</name>
    <name type="common">Joro spider</name>
    <name type="synonym">Nephila clavata</name>
    <dbReference type="NCBI Taxonomy" id="2740835"/>
    <lineage>
        <taxon>Eukaryota</taxon>
        <taxon>Metazoa</taxon>
        <taxon>Ecdysozoa</taxon>
        <taxon>Arthropoda</taxon>
        <taxon>Chelicerata</taxon>
        <taxon>Arachnida</taxon>
        <taxon>Araneae</taxon>
        <taxon>Araneomorphae</taxon>
        <taxon>Entelegynae</taxon>
        <taxon>Araneoidea</taxon>
        <taxon>Nephilidae</taxon>
        <taxon>Trichonephila</taxon>
    </lineage>
</organism>
<dbReference type="OrthoDB" id="6416968at2759"/>
<dbReference type="PANTHER" id="PTHR11461">
    <property type="entry name" value="SERINE PROTEASE INHIBITOR, SERPIN"/>
    <property type="match status" value="1"/>
</dbReference>
<dbReference type="Pfam" id="PF00079">
    <property type="entry name" value="Serpin"/>
    <property type="match status" value="1"/>
</dbReference>
<gene>
    <name evidence="6" type="primary">SERPINB10</name>
    <name evidence="6" type="ORF">TNCT_533261</name>
</gene>
<comment type="caution">
    <text evidence="6">The sequence shown here is derived from an EMBL/GenBank/DDBJ whole genome shotgun (WGS) entry which is preliminary data.</text>
</comment>
<dbReference type="EMBL" id="BMAO01029215">
    <property type="protein sequence ID" value="GFR30169.1"/>
    <property type="molecule type" value="Genomic_DNA"/>
</dbReference>
<comment type="similarity">
    <text evidence="1 4">Belongs to the serpin family.</text>
</comment>
<evidence type="ECO:0000313" key="6">
    <source>
        <dbReference type="EMBL" id="GFR30169.1"/>
    </source>
</evidence>
<proteinExistence type="inferred from homology"/>
<dbReference type="GO" id="GO:0005615">
    <property type="term" value="C:extracellular space"/>
    <property type="evidence" value="ECO:0007669"/>
    <property type="project" value="InterPro"/>
</dbReference>
<keyword evidence="2" id="KW-0646">Protease inhibitor</keyword>
<dbReference type="Gene3D" id="2.30.39.10">
    <property type="entry name" value="Alpha-1-antitrypsin, domain 1"/>
    <property type="match status" value="1"/>
</dbReference>
<dbReference type="InterPro" id="IPR000215">
    <property type="entry name" value="Serpin_fam"/>
</dbReference>
<feature type="domain" description="Serpin" evidence="5">
    <location>
        <begin position="39"/>
        <end position="403"/>
    </location>
</feature>
<dbReference type="PANTHER" id="PTHR11461:SF211">
    <property type="entry name" value="GH10112P-RELATED"/>
    <property type="match status" value="1"/>
</dbReference>
<evidence type="ECO:0000256" key="2">
    <source>
        <dbReference type="ARBA" id="ARBA00022690"/>
    </source>
</evidence>
<dbReference type="InterPro" id="IPR023795">
    <property type="entry name" value="Serpin_CS"/>
</dbReference>
<evidence type="ECO:0000256" key="1">
    <source>
        <dbReference type="ARBA" id="ARBA00009500"/>
    </source>
</evidence>
<dbReference type="FunFam" id="3.30.497.10:FF:000001">
    <property type="entry name" value="Serine protease inhibitor"/>
    <property type="match status" value="1"/>
</dbReference>
<sequence length="403" mass="45482">MKIYIGILYTLITLGDLIFAEGNEKNLKKLASAHNEFALDLNREFLEIFPKNVFFSPLGIFSTLSMLYFGSRGNTAEELKGILKYKKTGLASRSLLQTSRDFLNKLARAERERSSNATALRTANAIVIDKTMNIRSRYKRRIVNGYGTSVQVVDFSKDADKAVTEINDWVKKKTNGKITSLVDSLDPSTKMVLLNAVYFKGLWKFEFDRSKTVKDVFYNLGKESEKREIPFMKITGEFRYGMFANFEALELPYKAGNVSMLIVLPNKLDGLQTLIKNITQNILLNIEDNLAAVNVKVQLPKFTLNFEIADLPKRLRKLGVEKIFDSRKADFSAMILNKGLFVSEIIHKAVIEVNEEGTEAAGVTGTVVSRSAAEDFKADHPFLFFIKEKSTNWVLFMGSVISP</sequence>
<accession>A0A8X6IXB0</accession>
<dbReference type="Proteomes" id="UP000887116">
    <property type="component" value="Unassembled WGS sequence"/>
</dbReference>
<evidence type="ECO:0000259" key="5">
    <source>
        <dbReference type="SMART" id="SM00093"/>
    </source>
</evidence>
<dbReference type="InterPro" id="IPR023796">
    <property type="entry name" value="Serpin_dom"/>
</dbReference>
<dbReference type="SUPFAM" id="SSF56574">
    <property type="entry name" value="Serpins"/>
    <property type="match status" value="1"/>
</dbReference>
<dbReference type="SMART" id="SM00093">
    <property type="entry name" value="SERPIN"/>
    <property type="match status" value="1"/>
</dbReference>
<dbReference type="Gene3D" id="3.30.497.10">
    <property type="entry name" value="Antithrombin, subunit I, domain 2"/>
    <property type="match status" value="1"/>
</dbReference>
<keyword evidence="3" id="KW-0722">Serine protease inhibitor</keyword>
<dbReference type="AlphaFoldDB" id="A0A8X6IXB0"/>
<name>A0A8X6IXB0_TRICU</name>
<evidence type="ECO:0000256" key="3">
    <source>
        <dbReference type="ARBA" id="ARBA00022900"/>
    </source>
</evidence>
<dbReference type="InterPro" id="IPR036186">
    <property type="entry name" value="Serpin_sf"/>
</dbReference>
<protein>
    <submittedName>
        <fullName evidence="6">Serpin B10</fullName>
    </submittedName>
</protein>
<dbReference type="InterPro" id="IPR042178">
    <property type="entry name" value="Serpin_sf_1"/>
</dbReference>
<evidence type="ECO:0000256" key="4">
    <source>
        <dbReference type="RuleBase" id="RU000411"/>
    </source>
</evidence>
<reference evidence="6" key="1">
    <citation type="submission" date="2020-07" db="EMBL/GenBank/DDBJ databases">
        <title>Multicomponent nature underlies the extraordinary mechanical properties of spider dragline silk.</title>
        <authorList>
            <person name="Kono N."/>
            <person name="Nakamura H."/>
            <person name="Mori M."/>
            <person name="Yoshida Y."/>
            <person name="Ohtoshi R."/>
            <person name="Malay A.D."/>
            <person name="Moran D.A.P."/>
            <person name="Tomita M."/>
            <person name="Numata K."/>
            <person name="Arakawa K."/>
        </authorList>
    </citation>
    <scope>NUCLEOTIDE SEQUENCE</scope>
</reference>
<evidence type="ECO:0000313" key="7">
    <source>
        <dbReference type="Proteomes" id="UP000887116"/>
    </source>
</evidence>
<dbReference type="InterPro" id="IPR042185">
    <property type="entry name" value="Serpin_sf_2"/>
</dbReference>